<sequence length="101" mass="11528">MSYNSSFITTDSPHYSIKRSYELSAGNRIHYLFEIRRIIIKKVTNFKTYKSACTKFLSFHDIAVPVTLISFVKRNCEGVCFLPSKDSDITSKSSGSECSHF</sequence>
<reference evidence="1" key="1">
    <citation type="submission" date="2017-05" db="UniProtKB">
        <authorList>
            <consortium name="EnsemblMetazoa"/>
        </authorList>
    </citation>
    <scope>IDENTIFICATION</scope>
</reference>
<proteinExistence type="predicted"/>
<organism evidence="1">
    <name type="scientific">Amphimedon queenslandica</name>
    <name type="common">Sponge</name>
    <dbReference type="NCBI Taxonomy" id="400682"/>
    <lineage>
        <taxon>Eukaryota</taxon>
        <taxon>Metazoa</taxon>
        <taxon>Porifera</taxon>
        <taxon>Demospongiae</taxon>
        <taxon>Heteroscleromorpha</taxon>
        <taxon>Haplosclerida</taxon>
        <taxon>Niphatidae</taxon>
        <taxon>Amphimedon</taxon>
    </lineage>
</organism>
<accession>A0A1X7US90</accession>
<evidence type="ECO:0000313" key="1">
    <source>
        <dbReference type="EnsemblMetazoa" id="Aqu2.1.30252_001"/>
    </source>
</evidence>
<dbReference type="EnsemblMetazoa" id="Aqu2.1.30252_001">
    <property type="protein sequence ID" value="Aqu2.1.30252_001"/>
    <property type="gene ID" value="Aqu2.1.30252"/>
</dbReference>
<dbReference type="InParanoid" id="A0A1X7US90"/>
<dbReference type="AlphaFoldDB" id="A0A1X7US90"/>
<name>A0A1X7US90_AMPQE</name>
<protein>
    <submittedName>
        <fullName evidence="1">Uncharacterized protein</fullName>
    </submittedName>
</protein>